<protein>
    <submittedName>
        <fullName evidence="2">Uncharacterized protein</fullName>
    </submittedName>
</protein>
<gene>
    <name evidence="2" type="ORF">Pan97_14570</name>
</gene>
<evidence type="ECO:0000256" key="1">
    <source>
        <dbReference type="SAM" id="MobiDB-lite"/>
    </source>
</evidence>
<name>A0A518C5F0_9BACT</name>
<feature type="compositionally biased region" description="Basic and acidic residues" evidence="1">
    <location>
        <begin position="1"/>
        <end position="12"/>
    </location>
</feature>
<reference evidence="3" key="1">
    <citation type="submission" date="2019-02" db="EMBL/GenBank/DDBJ databases">
        <title>Deep-cultivation of Planctomycetes and their phenomic and genomic characterization uncovers novel biology.</title>
        <authorList>
            <person name="Wiegand S."/>
            <person name="Jogler M."/>
            <person name="Boedeker C."/>
            <person name="Pinto D."/>
            <person name="Vollmers J."/>
            <person name="Rivas-Marin E."/>
            <person name="Kohn T."/>
            <person name="Peeters S.H."/>
            <person name="Heuer A."/>
            <person name="Rast P."/>
            <person name="Oberbeckmann S."/>
            <person name="Bunk B."/>
            <person name="Jeske O."/>
            <person name="Meyerdierks A."/>
            <person name="Storesund J.E."/>
            <person name="Kallscheuer N."/>
            <person name="Luecker S."/>
            <person name="Lage O.M."/>
            <person name="Pohl T."/>
            <person name="Merkel B.J."/>
            <person name="Hornburger P."/>
            <person name="Mueller R.-W."/>
            <person name="Bruemmer F."/>
            <person name="Labrenz M."/>
            <person name="Spormann A.M."/>
            <person name="Op den Camp H."/>
            <person name="Overmann J."/>
            <person name="Amann R."/>
            <person name="Jetten M.S.M."/>
            <person name="Mascher T."/>
            <person name="Medema M.H."/>
            <person name="Devos D.P."/>
            <person name="Kaster A.-K."/>
            <person name="Ovreas L."/>
            <person name="Rohde M."/>
            <person name="Galperin M.Y."/>
            <person name="Jogler C."/>
        </authorList>
    </citation>
    <scope>NUCLEOTIDE SEQUENCE [LARGE SCALE GENOMIC DNA]</scope>
    <source>
        <strain evidence="3">Pan97</strain>
    </source>
</reference>
<sequence length="30" mass="3452">MTDKDFVRDISKQTEANGIASHRITKHQHS</sequence>
<dbReference type="EMBL" id="CP036289">
    <property type="protein sequence ID" value="QDU74449.1"/>
    <property type="molecule type" value="Genomic_DNA"/>
</dbReference>
<keyword evidence="3" id="KW-1185">Reference proteome</keyword>
<feature type="region of interest" description="Disordered" evidence="1">
    <location>
        <begin position="1"/>
        <end position="30"/>
    </location>
</feature>
<dbReference type="AlphaFoldDB" id="A0A518C5F0"/>
<evidence type="ECO:0000313" key="3">
    <source>
        <dbReference type="Proteomes" id="UP000318626"/>
    </source>
</evidence>
<organism evidence="2 3">
    <name type="scientific">Bremerella volcania</name>
    <dbReference type="NCBI Taxonomy" id="2527984"/>
    <lineage>
        <taxon>Bacteria</taxon>
        <taxon>Pseudomonadati</taxon>
        <taxon>Planctomycetota</taxon>
        <taxon>Planctomycetia</taxon>
        <taxon>Pirellulales</taxon>
        <taxon>Pirellulaceae</taxon>
        <taxon>Bremerella</taxon>
    </lineage>
</organism>
<proteinExistence type="predicted"/>
<accession>A0A518C5F0</accession>
<dbReference type="KEGG" id="bvo:Pan97_14570"/>
<dbReference type="Proteomes" id="UP000318626">
    <property type="component" value="Chromosome"/>
</dbReference>
<evidence type="ECO:0000313" key="2">
    <source>
        <dbReference type="EMBL" id="QDU74449.1"/>
    </source>
</evidence>